<dbReference type="CDD" id="cd01288">
    <property type="entry name" value="FabZ"/>
    <property type="match status" value="1"/>
</dbReference>
<accession>A0A845HYV4</accession>
<keyword evidence="1 2" id="KW-0456">Lyase</keyword>
<dbReference type="PANTHER" id="PTHR30272:SF3">
    <property type="entry name" value="(3R)-HYDROXYMYRISTOYL-[ACYL CARRIER PROTEIN] DEHYDRATASE"/>
    <property type="match status" value="1"/>
</dbReference>
<dbReference type="InterPro" id="IPR013114">
    <property type="entry name" value="FabA_FabZ"/>
</dbReference>
<keyword evidence="3" id="KW-1185">Reference proteome</keyword>
<gene>
    <name evidence="2" type="primary">fabZ</name>
    <name evidence="2" type="ORF">GTP23_13535</name>
</gene>
<dbReference type="PANTHER" id="PTHR30272">
    <property type="entry name" value="3-HYDROXYACYL-[ACYL-CARRIER-PROTEIN] DEHYDRATASE"/>
    <property type="match status" value="1"/>
</dbReference>
<evidence type="ECO:0000313" key="3">
    <source>
        <dbReference type="Proteomes" id="UP000444316"/>
    </source>
</evidence>
<name>A0A845HYV4_9BURK</name>
<dbReference type="InterPro" id="IPR029069">
    <property type="entry name" value="HotDog_dom_sf"/>
</dbReference>
<dbReference type="GO" id="GO:0019171">
    <property type="term" value="F:(3R)-hydroxyacyl-[acyl-carrier-protein] dehydratase activity"/>
    <property type="evidence" value="ECO:0007669"/>
    <property type="project" value="UniProtKB-EC"/>
</dbReference>
<dbReference type="SUPFAM" id="SSF54637">
    <property type="entry name" value="Thioesterase/thiol ester dehydrase-isomerase"/>
    <property type="match status" value="1"/>
</dbReference>
<dbReference type="Pfam" id="PF07977">
    <property type="entry name" value="FabA"/>
    <property type="match status" value="1"/>
</dbReference>
<dbReference type="EMBL" id="WWCL01000003">
    <property type="protein sequence ID" value="MYN46072.1"/>
    <property type="molecule type" value="Genomic_DNA"/>
</dbReference>
<reference evidence="2" key="1">
    <citation type="submission" date="2019-12" db="EMBL/GenBank/DDBJ databases">
        <title>Novel species isolated from a subtropical stream in China.</title>
        <authorList>
            <person name="Lu H."/>
        </authorList>
    </citation>
    <scope>NUCLEOTIDE SEQUENCE [LARGE SCALE GENOMIC DNA]</scope>
    <source>
        <strain evidence="2">FT93W</strain>
    </source>
</reference>
<dbReference type="Gene3D" id="3.10.129.10">
    <property type="entry name" value="Hotdog Thioesterase"/>
    <property type="match status" value="1"/>
</dbReference>
<evidence type="ECO:0000256" key="1">
    <source>
        <dbReference type="ARBA" id="ARBA00023239"/>
    </source>
</evidence>
<comment type="caution">
    <text evidence="2">The sequence shown here is derived from an EMBL/GenBank/DDBJ whole genome shotgun (WGS) entry which is preliminary data.</text>
</comment>
<sequence>MTTEQEGFSLNCVQLQDYQPNRYPFLMIDHVDWVVPGKSAKGYKNLTLNEWYFPQHFPGAPNMPGALQLEALAQMLTVAITTLPGMKGKVTHALQHLVRFRKEVLPGDKFVIETEVLSWKRGICKGRGVAYTNGEVACEADMLITIPDILEQYLPKKPQA</sequence>
<dbReference type="AlphaFoldDB" id="A0A845HYV4"/>
<proteinExistence type="predicted"/>
<dbReference type="RefSeq" id="WP_161035672.1">
    <property type="nucleotide sequence ID" value="NZ_WWCL01000003.1"/>
</dbReference>
<dbReference type="EC" id="4.2.1.59" evidence="2"/>
<dbReference type="NCBIfam" id="NF000582">
    <property type="entry name" value="PRK00006.1"/>
    <property type="match status" value="1"/>
</dbReference>
<protein>
    <submittedName>
        <fullName evidence="2">3-hydroxyacyl-ACP dehydratase FabZ</fullName>
        <ecNumber evidence="2">4.2.1.59</ecNumber>
    </submittedName>
</protein>
<evidence type="ECO:0000313" key="2">
    <source>
        <dbReference type="EMBL" id="MYN46072.1"/>
    </source>
</evidence>
<organism evidence="2 3">
    <name type="scientific">Duganella fentianensis</name>
    <dbReference type="NCBI Taxonomy" id="2692177"/>
    <lineage>
        <taxon>Bacteria</taxon>
        <taxon>Pseudomonadati</taxon>
        <taxon>Pseudomonadota</taxon>
        <taxon>Betaproteobacteria</taxon>
        <taxon>Burkholderiales</taxon>
        <taxon>Oxalobacteraceae</taxon>
        <taxon>Telluria group</taxon>
        <taxon>Duganella</taxon>
    </lineage>
</organism>
<dbReference type="Proteomes" id="UP000444316">
    <property type="component" value="Unassembled WGS sequence"/>
</dbReference>